<dbReference type="EMBL" id="JBHLXE010000070">
    <property type="protein sequence ID" value="MFC0179618.1"/>
    <property type="molecule type" value="Genomic_DNA"/>
</dbReference>
<protein>
    <submittedName>
        <fullName evidence="2">FdtA/QdtA family cupin domain-containing protein</fullName>
    </submittedName>
</protein>
<dbReference type="SUPFAM" id="SSF51182">
    <property type="entry name" value="RmlC-like cupins"/>
    <property type="match status" value="1"/>
</dbReference>
<organism evidence="2 3">
    <name type="scientific">Thorsellia kenyensis</name>
    <dbReference type="NCBI Taxonomy" id="1549888"/>
    <lineage>
        <taxon>Bacteria</taxon>
        <taxon>Pseudomonadati</taxon>
        <taxon>Pseudomonadota</taxon>
        <taxon>Gammaproteobacteria</taxon>
        <taxon>Enterobacterales</taxon>
        <taxon>Thorselliaceae</taxon>
        <taxon>Thorsellia</taxon>
    </lineage>
</organism>
<keyword evidence="3" id="KW-1185">Reference proteome</keyword>
<dbReference type="Pfam" id="PF05523">
    <property type="entry name" value="FdtA"/>
    <property type="match status" value="1"/>
</dbReference>
<feature type="domain" description="Sugar 3,4-ketoisomerase QdtA cupin" evidence="1">
    <location>
        <begin position="2"/>
        <end position="128"/>
    </location>
</feature>
<dbReference type="InterPro" id="IPR011051">
    <property type="entry name" value="RmlC_Cupin_sf"/>
</dbReference>
<sequence>MRIELIQLQKLGDERGSLVAIEYDKNIPFEIKRVYYLFNTKLGVMRGSHAHKSLQQVAIALSGSCKFILDDGKERVEILLDNPSQGLYIGPGMWREMYDFSPDCILLVLADQVYEENDYIRIYQEFIEGI</sequence>
<dbReference type="RefSeq" id="WP_385876722.1">
    <property type="nucleotide sequence ID" value="NZ_JBHLXE010000070.1"/>
</dbReference>
<dbReference type="Gene3D" id="2.60.120.10">
    <property type="entry name" value="Jelly Rolls"/>
    <property type="match status" value="1"/>
</dbReference>
<name>A0ABV6C9G7_9GAMM</name>
<comment type="caution">
    <text evidence="2">The sequence shown here is derived from an EMBL/GenBank/DDBJ whole genome shotgun (WGS) entry which is preliminary data.</text>
</comment>
<dbReference type="InterPro" id="IPR014710">
    <property type="entry name" value="RmlC-like_jellyroll"/>
</dbReference>
<evidence type="ECO:0000313" key="2">
    <source>
        <dbReference type="EMBL" id="MFC0179618.1"/>
    </source>
</evidence>
<dbReference type="InterPro" id="IPR008894">
    <property type="entry name" value="QdtA_cupin_dom"/>
</dbReference>
<evidence type="ECO:0000259" key="1">
    <source>
        <dbReference type="Pfam" id="PF05523"/>
    </source>
</evidence>
<gene>
    <name evidence="2" type="ORF">ACFFIT_05895</name>
</gene>
<dbReference type="CDD" id="cd20292">
    <property type="entry name" value="cupin_QdtA-like"/>
    <property type="match status" value="1"/>
</dbReference>
<evidence type="ECO:0000313" key="3">
    <source>
        <dbReference type="Proteomes" id="UP001589758"/>
    </source>
</evidence>
<reference evidence="2 3" key="1">
    <citation type="submission" date="2024-09" db="EMBL/GenBank/DDBJ databases">
        <authorList>
            <person name="Sun Q."/>
            <person name="Mori K."/>
        </authorList>
    </citation>
    <scope>NUCLEOTIDE SEQUENCE [LARGE SCALE GENOMIC DNA]</scope>
    <source>
        <strain evidence="2 3">CCM 8545</strain>
    </source>
</reference>
<dbReference type="Proteomes" id="UP001589758">
    <property type="component" value="Unassembled WGS sequence"/>
</dbReference>
<proteinExistence type="predicted"/>
<accession>A0ABV6C9G7</accession>